<reference evidence="2" key="1">
    <citation type="submission" date="2023-03" db="UniProtKB">
        <authorList>
            <consortium name="EnsemblPlants"/>
        </authorList>
    </citation>
    <scope>IDENTIFICATION</scope>
</reference>
<dbReference type="AlphaFoldDB" id="A0A9I9EFP1"/>
<sequence>MDKRTKRPNTKLQKTTKNKSKIKASTNQKYEMIVESQQRETNRTWQCFFNKFRTILDCTPARQTKLSAHTAKEEKLNFTAKRLQMCLIWRWFLGGFGHSAKNAKGLFTKMSSVRVETVLYFIEERRHKKTWLKLNSNWNVGISNIIESEPASNGAIESPNRTNCWESGELSYKVEEVSFSQRLSGKYQPCGWKSSDSDGMDPCHENVDEEWSTCEQESRMKLNSTNNDKNERALMKIIGYHLRTRFQCRIGKQNVNQNL</sequence>
<dbReference type="Gramene" id="MELO3C033130.2.1">
    <property type="protein sequence ID" value="MELO3C033130.2.1"/>
    <property type="gene ID" value="MELO3C033130.2"/>
</dbReference>
<feature type="region of interest" description="Disordered" evidence="1">
    <location>
        <begin position="1"/>
        <end position="21"/>
    </location>
</feature>
<dbReference type="EnsemblPlants" id="MELO3C033130.2.1">
    <property type="protein sequence ID" value="MELO3C033130.2.1"/>
    <property type="gene ID" value="MELO3C033130.2"/>
</dbReference>
<organism evidence="2">
    <name type="scientific">Cucumis melo</name>
    <name type="common">Muskmelon</name>
    <dbReference type="NCBI Taxonomy" id="3656"/>
    <lineage>
        <taxon>Eukaryota</taxon>
        <taxon>Viridiplantae</taxon>
        <taxon>Streptophyta</taxon>
        <taxon>Embryophyta</taxon>
        <taxon>Tracheophyta</taxon>
        <taxon>Spermatophyta</taxon>
        <taxon>Magnoliopsida</taxon>
        <taxon>eudicotyledons</taxon>
        <taxon>Gunneridae</taxon>
        <taxon>Pentapetalae</taxon>
        <taxon>rosids</taxon>
        <taxon>fabids</taxon>
        <taxon>Cucurbitales</taxon>
        <taxon>Cucurbitaceae</taxon>
        <taxon>Benincaseae</taxon>
        <taxon>Cucumis</taxon>
    </lineage>
</organism>
<proteinExistence type="predicted"/>
<name>A0A9I9EFP1_CUCME</name>
<protein>
    <submittedName>
        <fullName evidence="2">Uncharacterized protein</fullName>
    </submittedName>
</protein>
<accession>A0A9I9EFP1</accession>
<evidence type="ECO:0000256" key="1">
    <source>
        <dbReference type="SAM" id="MobiDB-lite"/>
    </source>
</evidence>
<evidence type="ECO:0000313" key="2">
    <source>
        <dbReference type="EnsemblPlants" id="MELO3C033130.2.1"/>
    </source>
</evidence>